<keyword evidence="2" id="KW-1185">Reference proteome</keyword>
<organism evidence="1 2">
    <name type="scientific">Pseudarcicella hirudinis</name>
    <dbReference type="NCBI Taxonomy" id="1079859"/>
    <lineage>
        <taxon>Bacteria</taxon>
        <taxon>Pseudomonadati</taxon>
        <taxon>Bacteroidota</taxon>
        <taxon>Cytophagia</taxon>
        <taxon>Cytophagales</taxon>
        <taxon>Flectobacillaceae</taxon>
        <taxon>Pseudarcicella</taxon>
    </lineage>
</organism>
<name>A0A1I5XKC7_9BACT</name>
<evidence type="ECO:0000313" key="2">
    <source>
        <dbReference type="Proteomes" id="UP000199306"/>
    </source>
</evidence>
<dbReference type="STRING" id="1079859.SAMN04515674_11533"/>
<dbReference type="Proteomes" id="UP000199306">
    <property type="component" value="Unassembled WGS sequence"/>
</dbReference>
<dbReference type="EMBL" id="FOXH01000015">
    <property type="protein sequence ID" value="SFQ32443.1"/>
    <property type="molecule type" value="Genomic_DNA"/>
</dbReference>
<protein>
    <submittedName>
        <fullName evidence="1">Uncharacterized protein</fullName>
    </submittedName>
</protein>
<sequence>MSGKAENGYLSYGQNNIKKVIKYPSGRKDVTLLFCQK</sequence>
<proteinExistence type="predicted"/>
<reference evidence="1 2" key="1">
    <citation type="submission" date="2016-10" db="EMBL/GenBank/DDBJ databases">
        <authorList>
            <person name="de Groot N.N."/>
        </authorList>
    </citation>
    <scope>NUCLEOTIDE SEQUENCE [LARGE SCALE GENOMIC DNA]</scope>
    <source>
        <strain evidence="2">E92,LMG 26720,CCM 7988</strain>
    </source>
</reference>
<gene>
    <name evidence="1" type="ORF">SAMN04515674_11533</name>
</gene>
<accession>A0A1I5XKC7</accession>
<dbReference type="AlphaFoldDB" id="A0A1I5XKC7"/>
<evidence type="ECO:0000313" key="1">
    <source>
        <dbReference type="EMBL" id="SFQ32443.1"/>
    </source>
</evidence>